<keyword evidence="1" id="KW-0732">Signal</keyword>
<name>A0AAQ4DFU5_AMBAM</name>
<protein>
    <recommendedName>
        <fullName evidence="4">Secreted protein</fullName>
    </recommendedName>
</protein>
<organism evidence="2 3">
    <name type="scientific">Amblyomma americanum</name>
    <name type="common">Lone star tick</name>
    <dbReference type="NCBI Taxonomy" id="6943"/>
    <lineage>
        <taxon>Eukaryota</taxon>
        <taxon>Metazoa</taxon>
        <taxon>Ecdysozoa</taxon>
        <taxon>Arthropoda</taxon>
        <taxon>Chelicerata</taxon>
        <taxon>Arachnida</taxon>
        <taxon>Acari</taxon>
        <taxon>Parasitiformes</taxon>
        <taxon>Ixodida</taxon>
        <taxon>Ixodoidea</taxon>
        <taxon>Ixodidae</taxon>
        <taxon>Amblyomminae</taxon>
        <taxon>Amblyomma</taxon>
    </lineage>
</organism>
<evidence type="ECO:0008006" key="4">
    <source>
        <dbReference type="Google" id="ProtNLM"/>
    </source>
</evidence>
<evidence type="ECO:0000313" key="2">
    <source>
        <dbReference type="EMBL" id="KAK8761335.1"/>
    </source>
</evidence>
<evidence type="ECO:0000313" key="3">
    <source>
        <dbReference type="Proteomes" id="UP001321473"/>
    </source>
</evidence>
<feature type="chain" id="PRO_5042899482" description="Secreted protein" evidence="1">
    <location>
        <begin position="21"/>
        <end position="83"/>
    </location>
</feature>
<accession>A0AAQ4DFU5</accession>
<keyword evidence="3" id="KW-1185">Reference proteome</keyword>
<dbReference type="AlphaFoldDB" id="A0AAQ4DFU5"/>
<sequence length="83" mass="8880">MKFLLFTLLLSLGDVDHGRGRAISAAVTPNSSGASVGPLARNLSPATGVASRNDTVDWAEICSGDKKNETCEGEVYHWYLNQV</sequence>
<comment type="caution">
    <text evidence="2">The sequence shown here is derived from an EMBL/GenBank/DDBJ whole genome shotgun (WGS) entry which is preliminary data.</text>
</comment>
<proteinExistence type="predicted"/>
<reference evidence="2 3" key="1">
    <citation type="journal article" date="2023" name="Arcadia Sci">
        <title>De novo assembly of a long-read Amblyomma americanum tick genome.</title>
        <authorList>
            <person name="Chou S."/>
            <person name="Poskanzer K.E."/>
            <person name="Rollins M."/>
            <person name="Thuy-Boun P.S."/>
        </authorList>
    </citation>
    <scope>NUCLEOTIDE SEQUENCE [LARGE SCALE GENOMIC DNA]</scope>
    <source>
        <strain evidence="2">F_SG_1</strain>
        <tissue evidence="2">Salivary glands</tissue>
    </source>
</reference>
<dbReference type="Proteomes" id="UP001321473">
    <property type="component" value="Unassembled WGS sequence"/>
</dbReference>
<dbReference type="EMBL" id="JARKHS020031282">
    <property type="protein sequence ID" value="KAK8761335.1"/>
    <property type="molecule type" value="Genomic_DNA"/>
</dbReference>
<gene>
    <name evidence="2" type="ORF">V5799_027397</name>
</gene>
<evidence type="ECO:0000256" key="1">
    <source>
        <dbReference type="SAM" id="SignalP"/>
    </source>
</evidence>
<feature type="signal peptide" evidence="1">
    <location>
        <begin position="1"/>
        <end position="20"/>
    </location>
</feature>